<protein>
    <recommendedName>
        <fullName evidence="2">ubiquitinyl hydrolase 1</fullName>
        <ecNumber evidence="2">3.4.19.12</ecNumber>
    </recommendedName>
</protein>
<comment type="catalytic activity">
    <reaction evidence="1">
        <text>Thiol-dependent hydrolysis of ester, thioester, amide, peptide and isopeptide bonds formed by the C-terminal Gly of ubiquitin (a 76-residue protein attached to proteins as an intracellular targeting signal).</text>
        <dbReference type="EC" id="3.4.19.12"/>
    </reaction>
</comment>
<comment type="caution">
    <text evidence="8">The sequence shown here is derived from an EMBL/GenBank/DDBJ whole genome shotgun (WGS) entry which is preliminary data.</text>
</comment>
<dbReference type="PANTHER" id="PTHR13367:SF33">
    <property type="entry name" value="P-LOOP CONTAINING NUCLEOSIDE TRIPHOSPHATE HYDROLASE PROTEIN"/>
    <property type="match status" value="1"/>
</dbReference>
<keyword evidence="9" id="KW-1185">Reference proteome</keyword>
<dbReference type="InterPro" id="IPR051346">
    <property type="entry name" value="OTU_Deubiquitinase"/>
</dbReference>
<evidence type="ECO:0000256" key="1">
    <source>
        <dbReference type="ARBA" id="ARBA00000707"/>
    </source>
</evidence>
<gene>
    <name evidence="8" type="ORF">RRF57_013343</name>
</gene>
<dbReference type="AlphaFoldDB" id="A0AAN7ZFE7"/>
<accession>A0AAN7ZFE7</accession>
<keyword evidence="4" id="KW-0833">Ubl conjugation pathway</keyword>
<evidence type="ECO:0000256" key="6">
    <source>
        <dbReference type="ARBA" id="ARBA00022807"/>
    </source>
</evidence>
<organism evidence="8 9">
    <name type="scientific">Xylaria bambusicola</name>
    <dbReference type="NCBI Taxonomy" id="326684"/>
    <lineage>
        <taxon>Eukaryota</taxon>
        <taxon>Fungi</taxon>
        <taxon>Dikarya</taxon>
        <taxon>Ascomycota</taxon>
        <taxon>Pezizomycotina</taxon>
        <taxon>Sordariomycetes</taxon>
        <taxon>Xylariomycetidae</taxon>
        <taxon>Xylariales</taxon>
        <taxon>Xylariaceae</taxon>
        <taxon>Xylaria</taxon>
    </lineage>
</organism>
<keyword evidence="6" id="KW-0788">Thiol protease</keyword>
<feature type="domain" description="DUF3645" evidence="7">
    <location>
        <begin position="115"/>
        <end position="147"/>
    </location>
</feature>
<name>A0AAN7ZFE7_9PEZI</name>
<evidence type="ECO:0000256" key="2">
    <source>
        <dbReference type="ARBA" id="ARBA00012759"/>
    </source>
</evidence>
<evidence type="ECO:0000313" key="9">
    <source>
        <dbReference type="Proteomes" id="UP001305414"/>
    </source>
</evidence>
<keyword evidence="3" id="KW-0645">Protease</keyword>
<dbReference type="EMBL" id="JAWHQM010000182">
    <property type="protein sequence ID" value="KAK5637628.1"/>
    <property type="molecule type" value="Genomic_DNA"/>
</dbReference>
<sequence length="189" mass="21509">MLQDRFPDNIDVVERPGSFPMLHLESDAENALHDRIIQDISAGRTMSLHLLNSSSSPNRRQILQRFNGDIFAQAVNAFEDPQTASKMLLTIQGILTNRFLIICLNKRWNVQCGLHPTRDPVAVPFEAKGVPSEQSEFGHPDVSILFTCLAFYYTDLSCHQFQQSLQHALQSEDPAAQYDWWTSDTVFEE</sequence>
<dbReference type="InterPro" id="IPR022105">
    <property type="entry name" value="DUF3645"/>
</dbReference>
<proteinExistence type="predicted"/>
<evidence type="ECO:0000313" key="8">
    <source>
        <dbReference type="EMBL" id="KAK5637628.1"/>
    </source>
</evidence>
<dbReference type="Pfam" id="PF12359">
    <property type="entry name" value="DUF3645"/>
    <property type="match status" value="1"/>
</dbReference>
<reference evidence="8 9" key="1">
    <citation type="submission" date="2023-10" db="EMBL/GenBank/DDBJ databases">
        <title>Draft genome sequence of Xylaria bambusicola isolate GMP-LS, the root and basal stem rot pathogen of sugarcane in Indonesia.</title>
        <authorList>
            <person name="Selvaraj P."/>
            <person name="Muralishankar V."/>
            <person name="Muruganantham S."/>
            <person name="Sp S."/>
            <person name="Haryani S."/>
            <person name="Lau K.J.X."/>
            <person name="Naqvi N.I."/>
        </authorList>
    </citation>
    <scope>NUCLEOTIDE SEQUENCE [LARGE SCALE GENOMIC DNA]</scope>
    <source>
        <strain evidence="8">GMP-LS</strain>
    </source>
</reference>
<dbReference type="GO" id="GO:0004843">
    <property type="term" value="F:cysteine-type deubiquitinase activity"/>
    <property type="evidence" value="ECO:0007669"/>
    <property type="project" value="UniProtKB-EC"/>
</dbReference>
<evidence type="ECO:0000256" key="4">
    <source>
        <dbReference type="ARBA" id="ARBA00022786"/>
    </source>
</evidence>
<keyword evidence="5" id="KW-0378">Hydrolase</keyword>
<dbReference type="PANTHER" id="PTHR13367">
    <property type="entry name" value="UBIQUITIN THIOESTERASE"/>
    <property type="match status" value="1"/>
</dbReference>
<evidence type="ECO:0000259" key="7">
    <source>
        <dbReference type="Pfam" id="PF12359"/>
    </source>
</evidence>
<evidence type="ECO:0000256" key="3">
    <source>
        <dbReference type="ARBA" id="ARBA00022670"/>
    </source>
</evidence>
<evidence type="ECO:0000256" key="5">
    <source>
        <dbReference type="ARBA" id="ARBA00022801"/>
    </source>
</evidence>
<dbReference type="GO" id="GO:0006508">
    <property type="term" value="P:proteolysis"/>
    <property type="evidence" value="ECO:0007669"/>
    <property type="project" value="UniProtKB-KW"/>
</dbReference>
<dbReference type="Proteomes" id="UP001305414">
    <property type="component" value="Unassembled WGS sequence"/>
</dbReference>
<dbReference type="EC" id="3.4.19.12" evidence="2"/>